<accession>A0AAV3QI42</accession>
<dbReference type="PANTHER" id="PTHR48222:SF4">
    <property type="entry name" value="PROTEINASE INHIBITOR, PROPEPTIDE"/>
    <property type="match status" value="1"/>
</dbReference>
<comment type="caution">
    <text evidence="3">The sequence shown here is derived from an EMBL/GenBank/DDBJ whole genome shotgun (WGS) entry which is preliminary data.</text>
</comment>
<keyword evidence="4" id="KW-1185">Reference proteome</keyword>
<gene>
    <name evidence="3" type="ORF">LIER_18706</name>
</gene>
<evidence type="ECO:0000313" key="3">
    <source>
        <dbReference type="EMBL" id="GAA0162666.1"/>
    </source>
</evidence>
<dbReference type="InterPro" id="IPR037045">
    <property type="entry name" value="S8pro/Inhibitor_I9_sf"/>
</dbReference>
<keyword evidence="1" id="KW-0732">Signal</keyword>
<organism evidence="3 4">
    <name type="scientific">Lithospermum erythrorhizon</name>
    <name type="common">Purple gromwell</name>
    <name type="synonym">Lithospermum officinale var. erythrorhizon</name>
    <dbReference type="NCBI Taxonomy" id="34254"/>
    <lineage>
        <taxon>Eukaryota</taxon>
        <taxon>Viridiplantae</taxon>
        <taxon>Streptophyta</taxon>
        <taxon>Embryophyta</taxon>
        <taxon>Tracheophyta</taxon>
        <taxon>Spermatophyta</taxon>
        <taxon>Magnoliopsida</taxon>
        <taxon>eudicotyledons</taxon>
        <taxon>Gunneridae</taxon>
        <taxon>Pentapetalae</taxon>
        <taxon>asterids</taxon>
        <taxon>lamiids</taxon>
        <taxon>Boraginales</taxon>
        <taxon>Boraginaceae</taxon>
        <taxon>Boraginoideae</taxon>
        <taxon>Lithospermeae</taxon>
        <taxon>Lithospermum</taxon>
    </lineage>
</organism>
<protein>
    <recommendedName>
        <fullName evidence="2">Inhibitor I9 domain-containing protein</fullName>
    </recommendedName>
</protein>
<dbReference type="PANTHER" id="PTHR48222">
    <property type="entry name" value="PROTEINASE INHIBITOR, PROPEPTIDE"/>
    <property type="match status" value="1"/>
</dbReference>
<evidence type="ECO:0000313" key="4">
    <source>
        <dbReference type="Proteomes" id="UP001454036"/>
    </source>
</evidence>
<reference evidence="3 4" key="1">
    <citation type="submission" date="2024-01" db="EMBL/GenBank/DDBJ databases">
        <title>The complete chloroplast genome sequence of Lithospermum erythrorhizon: insights into the phylogenetic relationship among Boraginaceae species and the maternal lineages of purple gromwells.</title>
        <authorList>
            <person name="Okada T."/>
            <person name="Watanabe K."/>
        </authorList>
    </citation>
    <scope>NUCLEOTIDE SEQUENCE [LARGE SCALE GENOMIC DNA]</scope>
</reference>
<evidence type="ECO:0000259" key="2">
    <source>
        <dbReference type="Pfam" id="PF05922"/>
    </source>
</evidence>
<name>A0AAV3QI42_LITER</name>
<feature type="chain" id="PRO_5043551073" description="Inhibitor I9 domain-containing protein" evidence="1">
    <location>
        <begin position="32"/>
        <end position="127"/>
    </location>
</feature>
<dbReference type="InterPro" id="IPR010259">
    <property type="entry name" value="S8pro/Inhibitor_I9"/>
</dbReference>
<evidence type="ECO:0000256" key="1">
    <source>
        <dbReference type="SAM" id="SignalP"/>
    </source>
</evidence>
<proteinExistence type="predicted"/>
<feature type="signal peptide" evidence="1">
    <location>
        <begin position="1"/>
        <end position="31"/>
    </location>
</feature>
<dbReference type="AlphaFoldDB" id="A0AAV3QI42"/>
<dbReference type="Proteomes" id="UP001454036">
    <property type="component" value="Unassembled WGS sequence"/>
</dbReference>
<sequence>MEKTSRKSLMRILLLSCPVLILSLIIVRSNAASSHAPSSAPSVYIVYTQAPREGVNPKAYHLKTLASVYGSEEEAKGALIYSYKTATSGFSARLTIQQALQLQKQPGVLSVVPDQAVQTHYRTSLDV</sequence>
<dbReference type="EMBL" id="BAABME010004516">
    <property type="protein sequence ID" value="GAA0162666.1"/>
    <property type="molecule type" value="Genomic_DNA"/>
</dbReference>
<dbReference type="Pfam" id="PF05922">
    <property type="entry name" value="Inhibitor_I9"/>
    <property type="match status" value="1"/>
</dbReference>
<dbReference type="Gene3D" id="3.30.70.80">
    <property type="entry name" value="Peptidase S8 propeptide/proteinase inhibitor I9"/>
    <property type="match status" value="1"/>
</dbReference>
<feature type="domain" description="Inhibitor I9" evidence="2">
    <location>
        <begin position="43"/>
        <end position="120"/>
    </location>
</feature>